<feature type="domain" description="N-acetyltransferase" evidence="3">
    <location>
        <begin position="23"/>
        <end position="165"/>
    </location>
</feature>
<gene>
    <name evidence="4" type="ORF">Pme01_08080</name>
</gene>
<dbReference type="Gene3D" id="3.40.630.30">
    <property type="match status" value="1"/>
</dbReference>
<evidence type="ECO:0000256" key="2">
    <source>
        <dbReference type="ARBA" id="ARBA00023315"/>
    </source>
</evidence>
<dbReference type="SUPFAM" id="SSF55729">
    <property type="entry name" value="Acyl-CoA N-acyltransferases (Nat)"/>
    <property type="match status" value="1"/>
</dbReference>
<evidence type="ECO:0000259" key="3">
    <source>
        <dbReference type="PROSITE" id="PS51186"/>
    </source>
</evidence>
<evidence type="ECO:0000313" key="5">
    <source>
        <dbReference type="Proteomes" id="UP000599074"/>
    </source>
</evidence>
<sequence>MTGTVAVGQLDGGDRQATQAAVELLRQSVPAGVAGLVPYHTPDYPWFLAAALTPPPHARTVLLRTVVLGGELIAVADWRILESELFLNGLSVGAEFRGRGYGHRLLADGLAIARRLGVDRVGLDVACDNEPALALYHRYGFREVSRVCWADVTGHPASPPESPIRIVDWPLFQAHRAAYGFADLTVRLGAGSEARIRMVGDAMRVNWDRNMDRHVTRLRVTLGAARAYAVIGSEAGPTVPPSFACFIRMRRATSEGGEA</sequence>
<evidence type="ECO:0000256" key="1">
    <source>
        <dbReference type="ARBA" id="ARBA00022679"/>
    </source>
</evidence>
<dbReference type="EMBL" id="BOON01000006">
    <property type="protein sequence ID" value="GII21211.1"/>
    <property type="molecule type" value="Genomic_DNA"/>
</dbReference>
<dbReference type="InterPro" id="IPR050832">
    <property type="entry name" value="Bact_Acetyltransf"/>
</dbReference>
<keyword evidence="1" id="KW-0808">Transferase</keyword>
<dbReference type="AlphaFoldDB" id="A0A8J3T8X0"/>
<evidence type="ECO:0000313" key="4">
    <source>
        <dbReference type="EMBL" id="GII21211.1"/>
    </source>
</evidence>
<dbReference type="PANTHER" id="PTHR43877">
    <property type="entry name" value="AMINOALKYLPHOSPHONATE N-ACETYLTRANSFERASE-RELATED-RELATED"/>
    <property type="match status" value="1"/>
</dbReference>
<dbReference type="Pfam" id="PF00583">
    <property type="entry name" value="Acetyltransf_1"/>
    <property type="match status" value="1"/>
</dbReference>
<dbReference type="InterPro" id="IPR000182">
    <property type="entry name" value="GNAT_dom"/>
</dbReference>
<dbReference type="GO" id="GO:0016747">
    <property type="term" value="F:acyltransferase activity, transferring groups other than amino-acyl groups"/>
    <property type="evidence" value="ECO:0007669"/>
    <property type="project" value="InterPro"/>
</dbReference>
<accession>A0A8J3T8X0</accession>
<dbReference type="InterPro" id="IPR016181">
    <property type="entry name" value="Acyl_CoA_acyltransferase"/>
</dbReference>
<dbReference type="CDD" id="cd04301">
    <property type="entry name" value="NAT_SF"/>
    <property type="match status" value="1"/>
</dbReference>
<dbReference type="PROSITE" id="PS51186">
    <property type="entry name" value="GNAT"/>
    <property type="match status" value="1"/>
</dbReference>
<comment type="caution">
    <text evidence="4">The sequence shown here is derived from an EMBL/GenBank/DDBJ whole genome shotgun (WGS) entry which is preliminary data.</text>
</comment>
<protein>
    <recommendedName>
        <fullName evidence="3">N-acetyltransferase domain-containing protein</fullName>
    </recommendedName>
</protein>
<organism evidence="4 5">
    <name type="scientific">Planosporangium mesophilum</name>
    <dbReference type="NCBI Taxonomy" id="689768"/>
    <lineage>
        <taxon>Bacteria</taxon>
        <taxon>Bacillati</taxon>
        <taxon>Actinomycetota</taxon>
        <taxon>Actinomycetes</taxon>
        <taxon>Micromonosporales</taxon>
        <taxon>Micromonosporaceae</taxon>
        <taxon>Planosporangium</taxon>
    </lineage>
</organism>
<dbReference type="RefSeq" id="WP_168112593.1">
    <property type="nucleotide sequence ID" value="NZ_BOON01000006.1"/>
</dbReference>
<dbReference type="Proteomes" id="UP000599074">
    <property type="component" value="Unassembled WGS sequence"/>
</dbReference>
<name>A0A8J3T8X0_9ACTN</name>
<keyword evidence="5" id="KW-1185">Reference proteome</keyword>
<proteinExistence type="predicted"/>
<keyword evidence="2" id="KW-0012">Acyltransferase</keyword>
<reference evidence="4" key="1">
    <citation type="submission" date="2021-01" db="EMBL/GenBank/DDBJ databases">
        <title>Whole genome shotgun sequence of Planosporangium mesophilum NBRC 109066.</title>
        <authorList>
            <person name="Komaki H."/>
            <person name="Tamura T."/>
        </authorList>
    </citation>
    <scope>NUCLEOTIDE SEQUENCE</scope>
    <source>
        <strain evidence="4">NBRC 109066</strain>
    </source>
</reference>